<reference evidence="1" key="1">
    <citation type="journal article" date="2020" name="Nature">
        <title>Giant virus diversity and host interactions through global metagenomics.</title>
        <authorList>
            <person name="Schulz F."/>
            <person name="Roux S."/>
            <person name="Paez-Espino D."/>
            <person name="Jungbluth S."/>
            <person name="Walsh D.A."/>
            <person name="Denef V.J."/>
            <person name="McMahon K.D."/>
            <person name="Konstantinidis K.T."/>
            <person name="Eloe-Fadrosh E.A."/>
            <person name="Kyrpides N.C."/>
            <person name="Woyke T."/>
        </authorList>
    </citation>
    <scope>NUCLEOTIDE SEQUENCE</scope>
    <source>
        <strain evidence="1">GVMAG-M-3300023174-107</strain>
    </source>
</reference>
<evidence type="ECO:0000313" key="1">
    <source>
        <dbReference type="EMBL" id="QHT10500.1"/>
    </source>
</evidence>
<organism evidence="1">
    <name type="scientific">viral metagenome</name>
    <dbReference type="NCBI Taxonomy" id="1070528"/>
    <lineage>
        <taxon>unclassified sequences</taxon>
        <taxon>metagenomes</taxon>
        <taxon>organismal metagenomes</taxon>
    </lineage>
</organism>
<name>A0A6C0D2L5_9ZZZZ</name>
<accession>A0A6C0D2L5</accession>
<proteinExistence type="predicted"/>
<dbReference type="EMBL" id="MN739521">
    <property type="protein sequence ID" value="QHT10500.1"/>
    <property type="molecule type" value="Genomic_DNA"/>
</dbReference>
<protein>
    <submittedName>
        <fullName evidence="1">Uncharacterized protein</fullName>
    </submittedName>
</protein>
<dbReference type="AlphaFoldDB" id="A0A6C0D2L5"/>
<sequence>MEHPYTEFDHLEGGREYFILRPNGKKYIGTFYAYEYSYLDDDKMETLAEFETKRLSYFFTIEDEFYDVEYTIINAYKARHNMELRALKKILKKVVNEDFEWK</sequence>